<name>A0ABZ1BY22_9FIRM</name>
<comment type="function">
    <text evidence="2 10">Forms oxaloacetate, a four-carbon dicarboxylic acid source for the tricarboxylic acid cycle.</text>
</comment>
<dbReference type="HAMAP" id="MF_00595">
    <property type="entry name" value="PEPcase_type1"/>
    <property type="match status" value="1"/>
</dbReference>
<sequence>MADELTYPDAGRSVPPAADGLLSAPDGRRGAPAPAGPAPALPAPPFAGERFRPLRQEVHWLGELLGEVLREQGGSRLLEAVERVRLATRRLREAWDPELDRSLTSFLAGLPDDLAVQVARAFGLYFLVTNLAEQHHRVRRRRAYRQDHDRPQPASLPALVAELKERGLDSAQVLELLGSLEIQLVWTAHPTEASRRTVLGILRDLYELLELRERASGDLAQQEEIRERVHELLTLLWQTSEVRSRRPDPMDELRRVLFFFDGTLFDALPRLFESLERELALAFPDIRRLRASGRRLPGPLVQLRSWVGGDRDGNPSVTAAVTWEAACRQRDLAVRRYMHAVRGLMARFGQSSRLTPVSRELLRSVEEDEARYAPQPLGFIRWNDDEPYRRKLAVMYWRLELLRRHNLELQRRWPSLEPAPPGQEGRYRSAAELLEDLRLLERSLLAGRGETIALGSLGRLIRQVEAFGFHLAPIEVRQHSDVHAQTVAEILDRAGIEPVYEGLDEQARQRVLVRLLGQLARKTPGPWTGPSIDRDALSPVAQEVLRTFHAIRAARREIGPGSIDTYLVSMVHRPSDVLEVLLLAEWTGAHRIGPDERWSPLRVVPIVETIEDLGRSAAIVHSLASLPAMRPYLEAWGGLLEVMLGYSDSSKDGGYLAANWALYRAQQEMLRIAGPARIRIRFFHGRGGTLGRGGGPTTRAILALPPGATLCGIKLTEQGEVLSERYLIPDLALRSLEQVVWAAAHKALADRGRPDGGAGDEPPARRWHALMERMAQRSLEAYRELLFGDGQAGLRYFFAATPIEHIGRLNIGSRPESRGVGQRFEELRAIPWVFAWNQSRHLLPAWYGTGTAFETMIQEEGVESLTEMYERWPFFRALVDNLQMALAKADMRIAARYAALAGPGAAGVFGRIESEYRRTREWVLRITRQQDLLEREPHLRDSIRLRNPYVDALSYLQVMFLERWRSPGPRRQGHEDLLFGILVTINGIAAGLRNTG</sequence>
<dbReference type="Proteomes" id="UP001332192">
    <property type="component" value="Chromosome"/>
</dbReference>
<dbReference type="EC" id="4.1.1.31" evidence="4 10"/>
<proteinExistence type="inferred from homology"/>
<dbReference type="EMBL" id="CP141615">
    <property type="protein sequence ID" value="WRP17594.1"/>
    <property type="molecule type" value="Genomic_DNA"/>
</dbReference>
<evidence type="ECO:0000256" key="9">
    <source>
        <dbReference type="ARBA" id="ARBA00048995"/>
    </source>
</evidence>
<evidence type="ECO:0000256" key="7">
    <source>
        <dbReference type="ARBA" id="ARBA00023239"/>
    </source>
</evidence>
<keyword evidence="15" id="KW-1185">Reference proteome</keyword>
<dbReference type="PANTHER" id="PTHR30523:SF6">
    <property type="entry name" value="PHOSPHOENOLPYRUVATE CARBOXYLASE"/>
    <property type="match status" value="1"/>
</dbReference>
<feature type="active site" evidence="10 12">
    <location>
        <position position="651"/>
    </location>
</feature>
<evidence type="ECO:0000256" key="8">
    <source>
        <dbReference type="ARBA" id="ARBA00023300"/>
    </source>
</evidence>
<comment type="similarity">
    <text evidence="3 10">Belongs to the PEPCase type 1 family.</text>
</comment>
<evidence type="ECO:0000256" key="4">
    <source>
        <dbReference type="ARBA" id="ARBA00012305"/>
    </source>
</evidence>
<keyword evidence="6 10" id="KW-0460">Magnesium</keyword>
<protein>
    <recommendedName>
        <fullName evidence="5 10">Phosphoenolpyruvate carboxylase</fullName>
        <shortName evidence="10">PEPC</shortName>
        <shortName evidence="10">PEPCase</shortName>
        <ecNumber evidence="4 10">4.1.1.31</ecNumber>
    </recommendedName>
</protein>
<dbReference type="PROSITE" id="PS00393">
    <property type="entry name" value="PEPCASE_2"/>
    <property type="match status" value="1"/>
</dbReference>
<evidence type="ECO:0000313" key="14">
    <source>
        <dbReference type="EMBL" id="WRP17594.1"/>
    </source>
</evidence>
<feature type="compositionally biased region" description="Pro residues" evidence="13">
    <location>
        <begin position="34"/>
        <end position="45"/>
    </location>
</feature>
<keyword evidence="7 10" id="KW-0456">Lyase</keyword>
<organism evidence="14 15">
    <name type="scientific">Carboxydichorda subterranea</name>
    <dbReference type="NCBI Taxonomy" id="3109565"/>
    <lineage>
        <taxon>Bacteria</taxon>
        <taxon>Bacillati</taxon>
        <taxon>Bacillota</taxon>
        <taxon>Limnochordia</taxon>
        <taxon>Limnochordales</taxon>
        <taxon>Geochordaceae</taxon>
        <taxon>Carboxydichorda</taxon>
    </lineage>
</organism>
<comment type="subunit">
    <text evidence="10">Homotetramer.</text>
</comment>
<keyword evidence="8 10" id="KW-0120">Carbon dioxide fixation</keyword>
<evidence type="ECO:0000256" key="5">
    <source>
        <dbReference type="ARBA" id="ARBA00022419"/>
    </source>
</evidence>
<dbReference type="PROSITE" id="PS00781">
    <property type="entry name" value="PEPCASE_1"/>
    <property type="match status" value="1"/>
</dbReference>
<feature type="region of interest" description="Disordered" evidence="13">
    <location>
        <begin position="1"/>
        <end position="47"/>
    </location>
</feature>
<evidence type="ECO:0000313" key="15">
    <source>
        <dbReference type="Proteomes" id="UP001332192"/>
    </source>
</evidence>
<accession>A0ABZ1BY22</accession>
<dbReference type="Pfam" id="PF00311">
    <property type="entry name" value="PEPcase"/>
    <property type="match status" value="1"/>
</dbReference>
<dbReference type="InterPro" id="IPR018129">
    <property type="entry name" value="PEP_COase_Lys_AS"/>
</dbReference>
<evidence type="ECO:0000256" key="12">
    <source>
        <dbReference type="PROSITE-ProRule" id="PRU10112"/>
    </source>
</evidence>
<dbReference type="RefSeq" id="WP_324716864.1">
    <property type="nucleotide sequence ID" value="NZ_CP141615.1"/>
</dbReference>
<evidence type="ECO:0000256" key="10">
    <source>
        <dbReference type="HAMAP-Rule" id="MF_00595"/>
    </source>
</evidence>
<dbReference type="InterPro" id="IPR021135">
    <property type="entry name" value="PEP_COase"/>
</dbReference>
<evidence type="ECO:0000256" key="2">
    <source>
        <dbReference type="ARBA" id="ARBA00003670"/>
    </source>
</evidence>
<comment type="cofactor">
    <cofactor evidence="1 10">
        <name>Mg(2+)</name>
        <dbReference type="ChEBI" id="CHEBI:18420"/>
    </cofactor>
</comment>
<evidence type="ECO:0000256" key="11">
    <source>
        <dbReference type="PROSITE-ProRule" id="PRU10111"/>
    </source>
</evidence>
<dbReference type="GO" id="GO:0008964">
    <property type="term" value="F:phosphoenolpyruvate carboxylase activity"/>
    <property type="evidence" value="ECO:0007669"/>
    <property type="project" value="UniProtKB-EC"/>
</dbReference>
<dbReference type="InterPro" id="IPR015813">
    <property type="entry name" value="Pyrv/PenolPyrv_kinase-like_dom"/>
</dbReference>
<gene>
    <name evidence="10 14" type="primary">ppc</name>
    <name evidence="14" type="ORF">U7230_00825</name>
</gene>
<evidence type="ECO:0000256" key="13">
    <source>
        <dbReference type="SAM" id="MobiDB-lite"/>
    </source>
</evidence>
<dbReference type="InterPro" id="IPR022805">
    <property type="entry name" value="PEP_COase_bac/pln-type"/>
</dbReference>
<dbReference type="PRINTS" id="PR00150">
    <property type="entry name" value="PEPCARBXLASE"/>
</dbReference>
<evidence type="ECO:0000256" key="6">
    <source>
        <dbReference type="ARBA" id="ARBA00022842"/>
    </source>
</evidence>
<dbReference type="InterPro" id="IPR033129">
    <property type="entry name" value="PEPCASE_His_AS"/>
</dbReference>
<dbReference type="NCBIfam" id="NF000584">
    <property type="entry name" value="PRK00009.1"/>
    <property type="match status" value="1"/>
</dbReference>
<evidence type="ECO:0000256" key="1">
    <source>
        <dbReference type="ARBA" id="ARBA00001946"/>
    </source>
</evidence>
<reference evidence="14 15" key="1">
    <citation type="journal article" date="2024" name="Front. Microbiol.">
        <title>Novel thermophilic genera Geochorda gen. nov. and Carboxydochorda gen. nov. from the deep terrestrial subsurface reveal the ecophysiological diversity in the class Limnochordia.</title>
        <authorList>
            <person name="Karnachuk O.V."/>
            <person name="Lukina A.P."/>
            <person name="Avakyan M.R."/>
            <person name="Kadnikov V.V."/>
            <person name="Begmatov S."/>
            <person name="Beletsky A.V."/>
            <person name="Vlasova K.G."/>
            <person name="Novikov A.A."/>
            <person name="Shcherbakova V.A."/>
            <person name="Mardanov A.V."/>
            <person name="Ravin N.V."/>
        </authorList>
    </citation>
    <scope>NUCLEOTIDE SEQUENCE [LARGE SCALE GENOMIC DNA]</scope>
    <source>
        <strain evidence="14 15">L945</strain>
    </source>
</reference>
<feature type="active site" evidence="10 11">
    <location>
        <position position="189"/>
    </location>
</feature>
<comment type="catalytic activity">
    <reaction evidence="9 10">
        <text>oxaloacetate + phosphate = phosphoenolpyruvate + hydrogencarbonate</text>
        <dbReference type="Rhea" id="RHEA:28370"/>
        <dbReference type="ChEBI" id="CHEBI:16452"/>
        <dbReference type="ChEBI" id="CHEBI:17544"/>
        <dbReference type="ChEBI" id="CHEBI:43474"/>
        <dbReference type="ChEBI" id="CHEBI:58702"/>
        <dbReference type="EC" id="4.1.1.31"/>
    </reaction>
</comment>
<evidence type="ECO:0000256" key="3">
    <source>
        <dbReference type="ARBA" id="ARBA00008346"/>
    </source>
</evidence>
<dbReference type="SUPFAM" id="SSF51621">
    <property type="entry name" value="Phosphoenolpyruvate/pyruvate domain"/>
    <property type="match status" value="1"/>
</dbReference>
<dbReference type="PANTHER" id="PTHR30523">
    <property type="entry name" value="PHOSPHOENOLPYRUVATE CARBOXYLASE"/>
    <property type="match status" value="1"/>
</dbReference>
<dbReference type="Gene3D" id="1.20.1440.90">
    <property type="entry name" value="Phosphoenolpyruvate/pyruvate domain"/>
    <property type="match status" value="1"/>
</dbReference>